<accession>A0ABT7J2F5</accession>
<keyword evidence="3" id="KW-1185">Reference proteome</keyword>
<organism evidence="2 3">
    <name type="scientific">Streptomyces fuscus</name>
    <dbReference type="NCBI Taxonomy" id="3048495"/>
    <lineage>
        <taxon>Bacteria</taxon>
        <taxon>Bacillati</taxon>
        <taxon>Actinomycetota</taxon>
        <taxon>Actinomycetes</taxon>
        <taxon>Kitasatosporales</taxon>
        <taxon>Streptomycetaceae</taxon>
        <taxon>Streptomyces</taxon>
    </lineage>
</organism>
<dbReference type="Proteomes" id="UP001241926">
    <property type="component" value="Unassembled WGS sequence"/>
</dbReference>
<gene>
    <name evidence="2" type="ORF">QNN03_21620</name>
</gene>
<reference evidence="2 3" key="1">
    <citation type="submission" date="2023-05" db="EMBL/GenBank/DDBJ databases">
        <title>Streptomyces fuscus sp. nov., a brown-black pigment producing actinomyces isolated from dry sand of Sea duck farm.</title>
        <authorList>
            <person name="Xie J."/>
            <person name="Shen N."/>
        </authorList>
    </citation>
    <scope>NUCLEOTIDE SEQUENCE [LARGE SCALE GENOMIC DNA]</scope>
    <source>
        <strain evidence="2 3">GXMU-J15</strain>
    </source>
</reference>
<feature type="region of interest" description="Disordered" evidence="1">
    <location>
        <begin position="31"/>
        <end position="98"/>
    </location>
</feature>
<comment type="caution">
    <text evidence="2">The sequence shown here is derived from an EMBL/GenBank/DDBJ whole genome shotgun (WGS) entry which is preliminary data.</text>
</comment>
<name>A0ABT7J2F5_9ACTN</name>
<dbReference type="RefSeq" id="WP_093724063.1">
    <property type="nucleotide sequence ID" value="NZ_JASJUS010000020.1"/>
</dbReference>
<feature type="compositionally biased region" description="Basic and acidic residues" evidence="1">
    <location>
        <begin position="70"/>
        <end position="80"/>
    </location>
</feature>
<proteinExistence type="predicted"/>
<sequence>MFRLSERSWTILGVLVVGLLLLTYVGTVDEDESASTQRRAAPAGQLRDAPLPGGGTARLSQCGVNGGLRPEPRGAGERGTDPQMVLTSYGARDPGSKREGGARFTVHAAITAGARPLLLPAPLPEGRVTLDVHGPHGEGLRVSARGLTATVVDGGFEGKPVEAPASGRFRVAPGKQLLLEVELPAAALCPGYDLFGVGSCEPERTNDIEDCPVLVLTLADPAIREYRARGKGGAAESFSDRLVAIFYEPKLSEV</sequence>
<dbReference type="EMBL" id="JASJUS010000020">
    <property type="protein sequence ID" value="MDL2079038.1"/>
    <property type="molecule type" value="Genomic_DNA"/>
</dbReference>
<evidence type="ECO:0000313" key="2">
    <source>
        <dbReference type="EMBL" id="MDL2079038.1"/>
    </source>
</evidence>
<evidence type="ECO:0000256" key="1">
    <source>
        <dbReference type="SAM" id="MobiDB-lite"/>
    </source>
</evidence>
<evidence type="ECO:0000313" key="3">
    <source>
        <dbReference type="Proteomes" id="UP001241926"/>
    </source>
</evidence>
<protein>
    <recommendedName>
        <fullName evidence="4">Secreted protein</fullName>
    </recommendedName>
</protein>
<evidence type="ECO:0008006" key="4">
    <source>
        <dbReference type="Google" id="ProtNLM"/>
    </source>
</evidence>